<feature type="domain" description="Polysaccharide pyruvyl transferase" evidence="1">
    <location>
        <begin position="38"/>
        <end position="301"/>
    </location>
</feature>
<dbReference type="Proteomes" id="UP000500791">
    <property type="component" value="Plasmid unnamed3"/>
</dbReference>
<reference evidence="2 3" key="1">
    <citation type="submission" date="2020-03" db="EMBL/GenBank/DDBJ databases">
        <title>Complete genome sequence of Monaibacterium sp. ALG8 with diverse plasmids.</title>
        <authorList>
            <person name="Sun C."/>
        </authorList>
    </citation>
    <scope>NUCLEOTIDE SEQUENCE [LARGE SCALE GENOMIC DNA]</scope>
    <source>
        <strain evidence="2 3">ALG8</strain>
        <plasmid evidence="2 3">unnamed3</plasmid>
    </source>
</reference>
<keyword evidence="2" id="KW-0808">Transferase</keyword>
<dbReference type="PANTHER" id="PTHR36836:SF1">
    <property type="entry name" value="COLANIC ACID BIOSYNTHESIS PROTEIN WCAK"/>
    <property type="match status" value="1"/>
</dbReference>
<dbReference type="InterPro" id="IPR007345">
    <property type="entry name" value="Polysacch_pyruvyl_Trfase"/>
</dbReference>
<dbReference type="Pfam" id="PF04230">
    <property type="entry name" value="PS_pyruv_trans"/>
    <property type="match status" value="1"/>
</dbReference>
<dbReference type="RefSeq" id="WP_166194885.1">
    <property type="nucleotide sequence ID" value="NZ_CP049814.1"/>
</dbReference>
<dbReference type="AlphaFoldDB" id="A0A6G7VQN9"/>
<accession>A0A6G7VQN9</accession>
<dbReference type="PANTHER" id="PTHR36836">
    <property type="entry name" value="COLANIC ACID BIOSYNTHESIS PROTEIN WCAK"/>
    <property type="match status" value="1"/>
</dbReference>
<organism evidence="2 3">
    <name type="scientific">Pontivivens nitratireducens</name>
    <dbReference type="NCBI Taxonomy" id="2758038"/>
    <lineage>
        <taxon>Bacteria</taxon>
        <taxon>Pseudomonadati</taxon>
        <taxon>Pseudomonadota</taxon>
        <taxon>Alphaproteobacteria</taxon>
        <taxon>Rhodobacterales</taxon>
        <taxon>Paracoccaceae</taxon>
        <taxon>Pontivivens</taxon>
    </lineage>
</organism>
<dbReference type="GO" id="GO:0016740">
    <property type="term" value="F:transferase activity"/>
    <property type="evidence" value="ECO:0007669"/>
    <property type="project" value="UniProtKB-KW"/>
</dbReference>
<evidence type="ECO:0000313" key="2">
    <source>
        <dbReference type="EMBL" id="QIK42331.1"/>
    </source>
</evidence>
<evidence type="ECO:0000313" key="3">
    <source>
        <dbReference type="Proteomes" id="UP000500791"/>
    </source>
</evidence>
<evidence type="ECO:0000259" key="1">
    <source>
        <dbReference type="Pfam" id="PF04230"/>
    </source>
</evidence>
<dbReference type="KEGG" id="mon:G8E03_15915"/>
<keyword evidence="3" id="KW-1185">Reference proteome</keyword>
<keyword evidence="2" id="KW-0614">Plasmid</keyword>
<name>A0A6G7VQN9_9RHOB</name>
<geneLocation type="plasmid" evidence="2 3">
    <name>unnamed3</name>
</geneLocation>
<gene>
    <name evidence="2" type="ORF">G8E03_15915</name>
</gene>
<proteinExistence type="predicted"/>
<protein>
    <submittedName>
        <fullName evidence="2">Polysaccharide pyruvyl transferase family protein</fullName>
    </submittedName>
</protein>
<sequence length="372" mass="40751">MTIISRALKETGTTGPVRFILFGPRGDDAFAAPQEVGSYEYVTVSKFAQAPAVRRKLAECDMVFDIGGGDSFSDIYGFKRLLKIAGLKFLVPQMGKRLVLSPQTIGPFSASWARKLGGAALRRAHKVFARDAPSADRARDLLRPEQAEQLQLTTDVAFALSRFDYWPDSFPVLEEGKTHVALNVSGLLYSGGYTKSNQFGLSVDYATLIDNLIAELSARPDVVLWLLPHVYRISSTALESDRSVCMTLAEKTSGVNLAPLFYNAREAKTFIAGMNLMLAARMHAAIGAVSSGVACVPMSYSVKFQGLFESLDYPHTLDMKTVSQEEALARCLNALDHVEGMRADAQKSAASAQARLQPYRDFIAEFVKARTR</sequence>
<dbReference type="EMBL" id="CP049814">
    <property type="protein sequence ID" value="QIK42331.1"/>
    <property type="molecule type" value="Genomic_DNA"/>
</dbReference>